<dbReference type="GeneID" id="93681554"/>
<accession>A0A0V8JAF5</accession>
<organism evidence="1 2">
    <name type="scientific">Priestia veravalensis</name>
    <dbReference type="NCBI Taxonomy" id="1414648"/>
    <lineage>
        <taxon>Bacteria</taxon>
        <taxon>Bacillati</taxon>
        <taxon>Bacillota</taxon>
        <taxon>Bacilli</taxon>
        <taxon>Bacillales</taxon>
        <taxon>Bacillaceae</taxon>
        <taxon>Priestia</taxon>
    </lineage>
</organism>
<name>A0A0V8JAF5_9BACI</name>
<evidence type="ECO:0000313" key="2">
    <source>
        <dbReference type="Proteomes" id="UP000053681"/>
    </source>
</evidence>
<keyword evidence="2" id="KW-1185">Reference proteome</keyword>
<protein>
    <submittedName>
        <fullName evidence="1">Uncharacterized protein</fullName>
    </submittedName>
</protein>
<reference evidence="1 2" key="1">
    <citation type="submission" date="2015-11" db="EMBL/GenBank/DDBJ databases">
        <title>Bacillus caseinolyticus sp nov.</title>
        <authorList>
            <person name="Dastager S.G."/>
            <person name="Mawlankar R."/>
        </authorList>
    </citation>
    <scope>NUCLEOTIDE SEQUENCE [LARGE SCALE GENOMIC DNA]</scope>
    <source>
        <strain evidence="1 2">SGD-V-76</strain>
    </source>
</reference>
<sequence length="69" mass="8151">MQHKKYSLYKNGVYLHDFDTMTECSKWLENIIGGSLYQGLSRIRDGKWIPDERSQLFGYEVKTNDTEES</sequence>
<gene>
    <name evidence="1" type="ORF">AS180_21200</name>
</gene>
<comment type="caution">
    <text evidence="1">The sequence shown here is derived from an EMBL/GenBank/DDBJ whole genome shotgun (WGS) entry which is preliminary data.</text>
</comment>
<dbReference type="RefSeq" id="WP_025910116.1">
    <property type="nucleotide sequence ID" value="NZ_KQ758761.1"/>
</dbReference>
<evidence type="ECO:0000313" key="1">
    <source>
        <dbReference type="EMBL" id="KSU83963.1"/>
    </source>
</evidence>
<dbReference type="AlphaFoldDB" id="A0A0V8JAF5"/>
<dbReference type="EMBL" id="LNQP01000147">
    <property type="protein sequence ID" value="KSU83963.1"/>
    <property type="molecule type" value="Genomic_DNA"/>
</dbReference>
<proteinExistence type="predicted"/>
<dbReference type="Proteomes" id="UP000053681">
    <property type="component" value="Unassembled WGS sequence"/>
</dbReference>